<evidence type="ECO:0000313" key="1">
    <source>
        <dbReference type="EMBL" id="MFO2478977.1"/>
    </source>
</evidence>
<reference evidence="1" key="1">
    <citation type="submission" date="2022-11" db="EMBL/GenBank/DDBJ databases">
        <title>Draft genome sequences of strains of Pseudomonas imrae sp. nov.</title>
        <authorList>
            <person name="Salva Serra F."/>
            <person name="Nimje P."/>
            <person name="Moore E.R.B."/>
            <person name="Marathe N.P."/>
        </authorList>
    </citation>
    <scope>NUCLEOTIDE SEQUENCE</scope>
    <source>
        <strain evidence="1">15FMM2</strain>
    </source>
</reference>
<dbReference type="Proteomes" id="UP001637618">
    <property type="component" value="Unassembled WGS sequence"/>
</dbReference>
<organism evidence="1 2">
    <name type="scientific">Pseudomonas imrae</name>
    <dbReference type="NCBI Taxonomy" id="2992837"/>
    <lineage>
        <taxon>Bacteria</taxon>
        <taxon>Pseudomonadati</taxon>
        <taxon>Pseudomonadota</taxon>
        <taxon>Gammaproteobacteria</taxon>
        <taxon>Pseudomonadales</taxon>
        <taxon>Pseudomonadaceae</taxon>
        <taxon>Pseudomonas</taxon>
    </lineage>
</organism>
<evidence type="ECO:0000313" key="2">
    <source>
        <dbReference type="Proteomes" id="UP001637618"/>
    </source>
</evidence>
<dbReference type="EMBL" id="JAPEQY010000012">
    <property type="protein sequence ID" value="MFO2478977.1"/>
    <property type="molecule type" value="Genomic_DNA"/>
</dbReference>
<keyword evidence="2" id="KW-1185">Reference proteome</keyword>
<comment type="caution">
    <text evidence="1">The sequence shown here is derived from an EMBL/GenBank/DDBJ whole genome shotgun (WGS) entry which is preliminary data.</text>
</comment>
<gene>
    <name evidence="1" type="ORF">OOJ96_16350</name>
</gene>
<protein>
    <submittedName>
        <fullName evidence="1">Uncharacterized protein</fullName>
    </submittedName>
</protein>
<proteinExistence type="predicted"/>
<sequence>MAISFYALSRRMIVMQKVSVWGKMLMVVAAATLGTESVDASNPTPTLAQFHTLNETDSLGYAGQQVDMARPHQQNQRWVF</sequence>
<accession>A0ACC7PG57</accession>
<name>A0ACC7PG57_9PSED</name>